<feature type="signal peptide" evidence="2">
    <location>
        <begin position="1"/>
        <end position="25"/>
    </location>
</feature>
<accession>A0A517P9B1</accession>
<dbReference type="AlphaFoldDB" id="A0A517P9B1"/>
<evidence type="ECO:0000313" key="4">
    <source>
        <dbReference type="Proteomes" id="UP000318741"/>
    </source>
</evidence>
<dbReference type="KEGG" id="acaf:CA12_20500"/>
<feature type="region of interest" description="Disordered" evidence="1">
    <location>
        <begin position="45"/>
        <end position="74"/>
    </location>
</feature>
<dbReference type="Proteomes" id="UP000318741">
    <property type="component" value="Chromosome"/>
</dbReference>
<feature type="chain" id="PRO_5021858033" description="Lipoprotein" evidence="2">
    <location>
        <begin position="26"/>
        <end position="102"/>
    </location>
</feature>
<evidence type="ECO:0000256" key="1">
    <source>
        <dbReference type="SAM" id="MobiDB-lite"/>
    </source>
</evidence>
<name>A0A517P9B1_9PLAN</name>
<reference evidence="3 4" key="1">
    <citation type="submission" date="2019-02" db="EMBL/GenBank/DDBJ databases">
        <title>Deep-cultivation of Planctomycetes and their phenomic and genomic characterization uncovers novel biology.</title>
        <authorList>
            <person name="Wiegand S."/>
            <person name="Jogler M."/>
            <person name="Boedeker C."/>
            <person name="Pinto D."/>
            <person name="Vollmers J."/>
            <person name="Rivas-Marin E."/>
            <person name="Kohn T."/>
            <person name="Peeters S.H."/>
            <person name="Heuer A."/>
            <person name="Rast P."/>
            <person name="Oberbeckmann S."/>
            <person name="Bunk B."/>
            <person name="Jeske O."/>
            <person name="Meyerdierks A."/>
            <person name="Storesund J.E."/>
            <person name="Kallscheuer N."/>
            <person name="Luecker S."/>
            <person name="Lage O.M."/>
            <person name="Pohl T."/>
            <person name="Merkel B.J."/>
            <person name="Hornburger P."/>
            <person name="Mueller R.-W."/>
            <person name="Bruemmer F."/>
            <person name="Labrenz M."/>
            <person name="Spormann A.M."/>
            <person name="Op den Camp H."/>
            <person name="Overmann J."/>
            <person name="Amann R."/>
            <person name="Jetten M.S.M."/>
            <person name="Mascher T."/>
            <person name="Medema M.H."/>
            <person name="Devos D.P."/>
            <person name="Kaster A.-K."/>
            <person name="Ovreas L."/>
            <person name="Rohde M."/>
            <person name="Galperin M.Y."/>
            <person name="Jogler C."/>
        </authorList>
    </citation>
    <scope>NUCLEOTIDE SEQUENCE [LARGE SCALE GENOMIC DNA]</scope>
    <source>
        <strain evidence="3 4">CA12</strain>
    </source>
</reference>
<organism evidence="3 4">
    <name type="scientific">Alienimonas californiensis</name>
    <dbReference type="NCBI Taxonomy" id="2527989"/>
    <lineage>
        <taxon>Bacteria</taxon>
        <taxon>Pseudomonadati</taxon>
        <taxon>Planctomycetota</taxon>
        <taxon>Planctomycetia</taxon>
        <taxon>Planctomycetales</taxon>
        <taxon>Planctomycetaceae</taxon>
        <taxon>Alienimonas</taxon>
    </lineage>
</organism>
<keyword evidence="4" id="KW-1185">Reference proteome</keyword>
<feature type="compositionally biased region" description="Basic and acidic residues" evidence="1">
    <location>
        <begin position="56"/>
        <end position="73"/>
    </location>
</feature>
<keyword evidence="2" id="KW-0732">Signal</keyword>
<dbReference type="RefSeq" id="WP_145358844.1">
    <property type="nucleotide sequence ID" value="NZ_CP036265.1"/>
</dbReference>
<protein>
    <recommendedName>
        <fullName evidence="5">Lipoprotein</fullName>
    </recommendedName>
</protein>
<dbReference type="OrthoDB" id="214874at2"/>
<dbReference type="PROSITE" id="PS51257">
    <property type="entry name" value="PROKAR_LIPOPROTEIN"/>
    <property type="match status" value="1"/>
</dbReference>
<evidence type="ECO:0000256" key="2">
    <source>
        <dbReference type="SAM" id="SignalP"/>
    </source>
</evidence>
<evidence type="ECO:0000313" key="3">
    <source>
        <dbReference type="EMBL" id="QDT15952.1"/>
    </source>
</evidence>
<evidence type="ECO:0008006" key="5">
    <source>
        <dbReference type="Google" id="ProtNLM"/>
    </source>
</evidence>
<dbReference type="EMBL" id="CP036265">
    <property type="protein sequence ID" value="QDT15952.1"/>
    <property type="molecule type" value="Genomic_DNA"/>
</dbReference>
<proteinExistence type="predicted"/>
<gene>
    <name evidence="3" type="ORF">CA12_20500</name>
</gene>
<sequence precursor="true">MSRSSHRTAWFGAAALCAASCLASAGCAVKDMAQEAWFQTKRTLTPSSAGYEDPAENPKDDWSEVREIGRGDQELVEDDPDWYREKFMSAKARDIEKNLGYD</sequence>